<feature type="region of interest" description="Disordered" evidence="1">
    <location>
        <begin position="217"/>
        <end position="237"/>
    </location>
</feature>
<proteinExistence type="predicted"/>
<dbReference type="Proteomes" id="UP000799424">
    <property type="component" value="Unassembled WGS sequence"/>
</dbReference>
<gene>
    <name evidence="2" type="ORF">CC86DRAFT_343633</name>
</gene>
<dbReference type="EMBL" id="MU006219">
    <property type="protein sequence ID" value="KAF2830683.1"/>
    <property type="molecule type" value="Genomic_DNA"/>
</dbReference>
<keyword evidence="3" id="KW-1185">Reference proteome</keyword>
<organism evidence="2 3">
    <name type="scientific">Ophiobolus disseminans</name>
    <dbReference type="NCBI Taxonomy" id="1469910"/>
    <lineage>
        <taxon>Eukaryota</taxon>
        <taxon>Fungi</taxon>
        <taxon>Dikarya</taxon>
        <taxon>Ascomycota</taxon>
        <taxon>Pezizomycotina</taxon>
        <taxon>Dothideomycetes</taxon>
        <taxon>Pleosporomycetidae</taxon>
        <taxon>Pleosporales</taxon>
        <taxon>Pleosporineae</taxon>
        <taxon>Phaeosphaeriaceae</taxon>
        <taxon>Ophiobolus</taxon>
    </lineage>
</organism>
<evidence type="ECO:0000313" key="2">
    <source>
        <dbReference type="EMBL" id="KAF2830683.1"/>
    </source>
</evidence>
<evidence type="ECO:0000256" key="1">
    <source>
        <dbReference type="SAM" id="MobiDB-lite"/>
    </source>
</evidence>
<accession>A0A6A7AC18</accession>
<feature type="region of interest" description="Disordered" evidence="1">
    <location>
        <begin position="97"/>
        <end position="171"/>
    </location>
</feature>
<dbReference type="AlphaFoldDB" id="A0A6A7AC18"/>
<protein>
    <submittedName>
        <fullName evidence="2">Uncharacterized protein</fullName>
    </submittedName>
</protein>
<reference evidence="2" key="1">
    <citation type="journal article" date="2020" name="Stud. Mycol.">
        <title>101 Dothideomycetes genomes: a test case for predicting lifestyles and emergence of pathogens.</title>
        <authorList>
            <person name="Haridas S."/>
            <person name="Albert R."/>
            <person name="Binder M."/>
            <person name="Bloem J."/>
            <person name="Labutti K."/>
            <person name="Salamov A."/>
            <person name="Andreopoulos B."/>
            <person name="Baker S."/>
            <person name="Barry K."/>
            <person name="Bills G."/>
            <person name="Bluhm B."/>
            <person name="Cannon C."/>
            <person name="Castanera R."/>
            <person name="Culley D."/>
            <person name="Daum C."/>
            <person name="Ezra D."/>
            <person name="Gonzalez J."/>
            <person name="Henrissat B."/>
            <person name="Kuo A."/>
            <person name="Liang C."/>
            <person name="Lipzen A."/>
            <person name="Lutzoni F."/>
            <person name="Magnuson J."/>
            <person name="Mondo S."/>
            <person name="Nolan M."/>
            <person name="Ohm R."/>
            <person name="Pangilinan J."/>
            <person name="Park H.-J."/>
            <person name="Ramirez L."/>
            <person name="Alfaro M."/>
            <person name="Sun H."/>
            <person name="Tritt A."/>
            <person name="Yoshinaga Y."/>
            <person name="Zwiers L.-H."/>
            <person name="Turgeon B."/>
            <person name="Goodwin S."/>
            <person name="Spatafora J."/>
            <person name="Crous P."/>
            <person name="Grigoriev I."/>
        </authorList>
    </citation>
    <scope>NUCLEOTIDE SEQUENCE</scope>
    <source>
        <strain evidence="2">CBS 113818</strain>
    </source>
</reference>
<sequence>MASAAVCNFLLPHPATLCPPPLEIQKRPRRTTIRRRMLRKSTHSQIQSVKGPLDDIIDEIRSDIWDLPSGYSANPSFINWANPLKAPSTWIVTPLPVSRAPNDQPLTIRKNRNSRSSTSSSSMGDPMPHSRNSSQDESADCSVGGVLPSSDPALRPLNETAPSNHYPSTAIRTEHTTAQQTLEEIIESRPDAGRPQRTSSLRLFTNRFPRLRRTRTGETGISTGDASEYISPTGTSSLISPDEASELFGMNEPTDEAVEAYMKRNAHNCTRLRAIMERMAKRLPAPVDDEHDVLENNATKSDAMPTTLRAAIRMFPQAKILTEKHQEIDVAVEIEGVLHNRSTISNVTVDIIFVIDNGYDLFRDLTANICRCGTQVWEPARPNPSMTDVVLAVAKSLDNQDLKHGRTHLILLSPAAYVLHDVSKTFPDLYIHRINPAALPYRREPELQDTVCFEDCCKNVFVSNWTSYQSVPGRVKRILKNARSDKSVGELTNISVDVRTREGCELIEFSGEKTVSHLRLGQVHTFFVRIRVDRKKAQAVDLDSVNPVFNSSLDVKGLRQELQNAVAVGAVKAHIFDVQLYLQNSINTVDCWNYTEAPLTLIRELGGLALPVDSASELVKRQYFHKFVQLTTSEARVAADQLLAALDINNELARKILERLTKEIKCHKAIRQYERTHRQKLPLCPGPIDIEASHEWLEELWNKKKNKRNGIAGVGAGTPGLIDGFSGLTHNA</sequence>
<feature type="compositionally biased region" description="Polar residues" evidence="1">
    <location>
        <begin position="160"/>
        <end position="171"/>
    </location>
</feature>
<dbReference type="OrthoDB" id="3760848at2759"/>
<name>A0A6A7AC18_9PLEO</name>
<evidence type="ECO:0000313" key="3">
    <source>
        <dbReference type="Proteomes" id="UP000799424"/>
    </source>
</evidence>